<evidence type="ECO:0000256" key="2">
    <source>
        <dbReference type="ARBA" id="ARBA00023315"/>
    </source>
</evidence>
<dbReference type="PANTHER" id="PTHR43800">
    <property type="entry name" value="PEPTIDYL-LYSINE N-ACETYLTRANSFERASE YJAB"/>
    <property type="match status" value="1"/>
</dbReference>
<reference evidence="4 5" key="1">
    <citation type="journal article" date="2019" name="Microorganisms">
        <title>Genome Insights into the Novel Species Microvirga brassicacearum, a Rapeseed Endophyte with Biotechnological Potential.</title>
        <authorList>
            <person name="Jimenez-Gomez A."/>
            <person name="Saati-Santamaria Z."/>
            <person name="Igual J.M."/>
            <person name="Rivas R."/>
            <person name="Mateos P.F."/>
            <person name="Garcia-Fraile P."/>
        </authorList>
    </citation>
    <scope>NUCLEOTIDE SEQUENCE [LARGE SCALE GENOMIC DNA]</scope>
    <source>
        <strain evidence="4 5">CDVBN77</strain>
    </source>
</reference>
<evidence type="ECO:0000313" key="5">
    <source>
        <dbReference type="Proteomes" id="UP000325684"/>
    </source>
</evidence>
<sequence>MTSPDSILLSLEGYTDIPPGKVASIVTYLEMHEPPATSRTTPLGGYALERLTHDLGRYRALFAQIGEPWLWFGRAVMDDASVSEILRHPDIEAFALVLDGVDIGLLELDFRPENEVELAYFGLVPGTTGKGIGRALMEEAIRRAFERPVKRFFVHTCSLDHPGAVTFYVRSGFRPYKRAVEIADDPRLEGFLPLTCAPQVPIIHPRDPGAQQK</sequence>
<evidence type="ECO:0000259" key="3">
    <source>
        <dbReference type="PROSITE" id="PS51186"/>
    </source>
</evidence>
<dbReference type="InterPro" id="IPR000182">
    <property type="entry name" value="GNAT_dom"/>
</dbReference>
<dbReference type="AlphaFoldDB" id="A0A5N3PD81"/>
<proteinExistence type="predicted"/>
<protein>
    <submittedName>
        <fullName evidence="4">GNAT family N-acetyltransferase</fullName>
    </submittedName>
</protein>
<accession>A0A5N3PD81</accession>
<comment type="caution">
    <text evidence="4">The sequence shown here is derived from an EMBL/GenBank/DDBJ whole genome shotgun (WGS) entry which is preliminary data.</text>
</comment>
<dbReference type="EMBL" id="VCMV01000013">
    <property type="protein sequence ID" value="KAB0267661.1"/>
    <property type="molecule type" value="Genomic_DNA"/>
</dbReference>
<dbReference type="PANTHER" id="PTHR43800:SF1">
    <property type="entry name" value="PEPTIDYL-LYSINE N-ACETYLTRANSFERASE YJAB"/>
    <property type="match status" value="1"/>
</dbReference>
<name>A0A5N3PD81_9HYPH</name>
<dbReference type="Gene3D" id="3.40.630.30">
    <property type="match status" value="1"/>
</dbReference>
<dbReference type="InterPro" id="IPR016181">
    <property type="entry name" value="Acyl_CoA_acyltransferase"/>
</dbReference>
<dbReference type="CDD" id="cd04301">
    <property type="entry name" value="NAT_SF"/>
    <property type="match status" value="1"/>
</dbReference>
<dbReference type="PROSITE" id="PS51186">
    <property type="entry name" value="GNAT"/>
    <property type="match status" value="1"/>
</dbReference>
<dbReference type="Proteomes" id="UP000325684">
    <property type="component" value="Unassembled WGS sequence"/>
</dbReference>
<evidence type="ECO:0000313" key="4">
    <source>
        <dbReference type="EMBL" id="KAB0267661.1"/>
    </source>
</evidence>
<dbReference type="GO" id="GO:0016747">
    <property type="term" value="F:acyltransferase activity, transferring groups other than amino-acyl groups"/>
    <property type="evidence" value="ECO:0007669"/>
    <property type="project" value="InterPro"/>
</dbReference>
<keyword evidence="2" id="KW-0012">Acyltransferase</keyword>
<dbReference type="OrthoDB" id="275336at2"/>
<keyword evidence="5" id="KW-1185">Reference proteome</keyword>
<dbReference type="Pfam" id="PF00583">
    <property type="entry name" value="Acetyltransf_1"/>
    <property type="match status" value="1"/>
</dbReference>
<dbReference type="SUPFAM" id="SSF55729">
    <property type="entry name" value="Acyl-CoA N-acyltransferases (Nat)"/>
    <property type="match status" value="1"/>
</dbReference>
<organism evidence="4 5">
    <name type="scientific">Microvirga brassicacearum</name>
    <dbReference type="NCBI Taxonomy" id="2580413"/>
    <lineage>
        <taxon>Bacteria</taxon>
        <taxon>Pseudomonadati</taxon>
        <taxon>Pseudomonadota</taxon>
        <taxon>Alphaproteobacteria</taxon>
        <taxon>Hyphomicrobiales</taxon>
        <taxon>Methylobacteriaceae</taxon>
        <taxon>Microvirga</taxon>
    </lineage>
</organism>
<gene>
    <name evidence="4" type="ORF">FEZ63_10275</name>
</gene>
<dbReference type="RefSeq" id="WP_150943938.1">
    <property type="nucleotide sequence ID" value="NZ_VCMV01000013.1"/>
</dbReference>
<feature type="domain" description="N-acetyltransferase" evidence="3">
    <location>
        <begin position="46"/>
        <end position="195"/>
    </location>
</feature>
<keyword evidence="1 4" id="KW-0808">Transferase</keyword>
<evidence type="ECO:0000256" key="1">
    <source>
        <dbReference type="ARBA" id="ARBA00022679"/>
    </source>
</evidence>